<gene>
    <name evidence="15" type="primary">mns1</name>
    <name evidence="14" type="ORF">SJAG_03032</name>
</gene>
<dbReference type="GO" id="GO:0004571">
    <property type="term" value="F:mannosyl-oligosaccharide 1,2-alpha-mannosidase activity"/>
    <property type="evidence" value="ECO:0000318"/>
    <property type="project" value="GO_Central"/>
</dbReference>
<dbReference type="HOGENOM" id="CLU_003818_3_0_1"/>
<evidence type="ECO:0000256" key="4">
    <source>
        <dbReference type="ARBA" id="ARBA00022723"/>
    </source>
</evidence>
<dbReference type="AlphaFoldDB" id="B6K350"/>
<dbReference type="JaponicusDB" id="SJAG_03032">
    <property type="gene designation" value="mns1"/>
</dbReference>
<organism evidence="14 16">
    <name type="scientific">Schizosaccharomyces japonicus (strain yFS275 / FY16936)</name>
    <name type="common">Fission yeast</name>
    <dbReference type="NCBI Taxonomy" id="402676"/>
    <lineage>
        <taxon>Eukaryota</taxon>
        <taxon>Fungi</taxon>
        <taxon>Dikarya</taxon>
        <taxon>Ascomycota</taxon>
        <taxon>Taphrinomycotina</taxon>
        <taxon>Schizosaccharomycetes</taxon>
        <taxon>Schizosaccharomycetales</taxon>
        <taxon>Schizosaccharomycetaceae</taxon>
        <taxon>Schizosaccharomyces</taxon>
    </lineage>
</organism>
<dbReference type="Gene3D" id="1.50.10.10">
    <property type="match status" value="1"/>
</dbReference>
<dbReference type="eggNOG" id="KOG2431">
    <property type="taxonomic scope" value="Eukaryota"/>
</dbReference>
<comment type="catalytic activity">
    <reaction evidence="9">
        <text>N(4)-(alpha-D-Man-(1-&gt;2)-alpha-D-Man-(1-&gt;2)-alpha-D-Man-(1-&gt;3)-[alpha-D-Man-(1-&gt;2)-alpha-D-Man-(1-&gt;3)-[alpha-D-Man-(1-&gt;2)-alpha-D-Man-(1-&gt;6)]-alpha-D-Man-(1-&gt;6)]-beta-D-Man-(1-&gt;4)-beta-D-GlcNAc-(1-&gt;4)-beta-D-GlcNAc)-L-asparaginyl-[protein] (N-glucan mannose isomer 9A1,2,3B1,2,3) + 4 H2O = N(4)-(alpha-D-Man-(1-&gt;3)-[alpha-D-Man-(1-&gt;3)-[alpha-D-Man-(1-&gt;6)]-alpha-D-Man-(1-&gt;6)]-beta-D-Man-(1-&gt;4)-beta-D-GlcNAc-(1-&gt;4)-beta-D-GlcNAc)-L-asparaginyl-[protein] (N-glucan mannose isomer 5A1,2) + 4 beta-D-mannose</text>
        <dbReference type="Rhea" id="RHEA:56008"/>
        <dbReference type="Rhea" id="RHEA-COMP:14356"/>
        <dbReference type="Rhea" id="RHEA-COMP:14367"/>
        <dbReference type="ChEBI" id="CHEBI:15377"/>
        <dbReference type="ChEBI" id="CHEBI:28563"/>
        <dbReference type="ChEBI" id="CHEBI:59087"/>
        <dbReference type="ChEBI" id="CHEBI:139493"/>
        <dbReference type="EC" id="3.2.1.113"/>
    </reaction>
</comment>
<dbReference type="OMA" id="WDAYTKY"/>
<dbReference type="GO" id="GO:0005509">
    <property type="term" value="F:calcium ion binding"/>
    <property type="evidence" value="ECO:0007669"/>
    <property type="project" value="InterPro"/>
</dbReference>
<evidence type="ECO:0000256" key="1">
    <source>
        <dbReference type="ARBA" id="ARBA00001913"/>
    </source>
</evidence>
<evidence type="ECO:0000256" key="6">
    <source>
        <dbReference type="ARBA" id="ARBA00022837"/>
    </source>
</evidence>
<evidence type="ECO:0000256" key="13">
    <source>
        <dbReference type="RuleBase" id="RU361193"/>
    </source>
</evidence>
<keyword evidence="16" id="KW-1185">Reference proteome</keyword>
<dbReference type="GO" id="GO:0097466">
    <property type="term" value="P:ubiquitin-dependent glycoprotein ERAD pathway"/>
    <property type="evidence" value="ECO:0007669"/>
    <property type="project" value="EnsemblFungi"/>
</dbReference>
<evidence type="ECO:0000256" key="8">
    <source>
        <dbReference type="ARBA" id="ARBA00047669"/>
    </source>
</evidence>
<evidence type="ECO:0000256" key="5">
    <source>
        <dbReference type="ARBA" id="ARBA00022801"/>
    </source>
</evidence>
<sequence>MMFAFSIRRLWRFFLPLFVLSTLCLAFFSLLKSGNYFSVPSWAREGTTTATAASSATSGQAYEHTYSPSIEERKRQVKQAFLDSWEDYEEHGWGWDEYHPVSKTGKFALPKGLGWIIIDSLDTMMIMGLDDKVQRARSWIQTNLTWDQGEQPVNVFEMTIRMLGGLLSAYTLSGNDPLYLEKATDLGDRLLAAYDTPYGLPLSQVNLKQRLGVKSFGDNGMISTAEAGTVQLEMRYLSHITRKPEYWRAAERAARALESDHRWNQVGLVPIYINPNTGSYSGKTIRLGSRGDSYYEYLLKQFLQTKRAENVYYNMYKKSMDAVLQRLVNKTVPGQLTYIGELPNGLDGAFSPKMDHLVCFMGGNLALGATFGVPYQTASKSWKWSKRRAEQFELAQELTRTCYEMYRQTKTGIAPEIVVFNRGDFSEDDMMMDFRIKPLDAHNLLRPETVESLFILWRLTKNHKYREWGWEIFKAFDKYSRTPDGRGFTSLESVKFTDPVQQRDNTESFWWAETLKYLYLLFEDDESVLPLTEYTFNTEAHPFPNFIKDSYLYPDWTL</sequence>
<dbReference type="RefSeq" id="XP_002174200.2">
    <property type="nucleotide sequence ID" value="XM_002174164.2"/>
</dbReference>
<evidence type="ECO:0000256" key="9">
    <source>
        <dbReference type="ARBA" id="ARBA00048605"/>
    </source>
</evidence>
<feature type="active site" description="Proton donor" evidence="10">
    <location>
        <position position="157"/>
    </location>
</feature>
<dbReference type="PANTHER" id="PTHR11742">
    <property type="entry name" value="MANNOSYL-OLIGOSACCHARIDE ALPHA-1,2-MANNOSIDASE-RELATED"/>
    <property type="match status" value="1"/>
</dbReference>
<keyword evidence="7 12" id="KW-1015">Disulfide bond</keyword>
<evidence type="ECO:0000256" key="10">
    <source>
        <dbReference type="PIRSR" id="PIRSR601382-1"/>
    </source>
</evidence>
<dbReference type="InterPro" id="IPR012341">
    <property type="entry name" value="6hp_glycosidase-like_sf"/>
</dbReference>
<dbReference type="GeneID" id="7048948"/>
<dbReference type="GO" id="GO:0005783">
    <property type="term" value="C:endoplasmic reticulum"/>
    <property type="evidence" value="ECO:0000318"/>
    <property type="project" value="GO_Central"/>
</dbReference>
<dbReference type="VEuPathDB" id="FungiDB:SJAG_03032"/>
<proteinExistence type="inferred from homology"/>
<dbReference type="EC" id="3.2.1.-" evidence="13"/>
<comment type="pathway">
    <text evidence="2">Protein modification; protein glycosylation.</text>
</comment>
<evidence type="ECO:0000256" key="12">
    <source>
        <dbReference type="PIRSR" id="PIRSR601382-3"/>
    </source>
</evidence>
<keyword evidence="5 13" id="KW-0378">Hydrolase</keyword>
<dbReference type="InterPro" id="IPR036026">
    <property type="entry name" value="Seven-hairpin_glycosidases"/>
</dbReference>
<dbReference type="Pfam" id="PF01532">
    <property type="entry name" value="Glyco_hydro_47"/>
    <property type="match status" value="1"/>
</dbReference>
<reference evidence="14 16" key="1">
    <citation type="journal article" date="2011" name="Science">
        <title>Comparative functional genomics of the fission yeasts.</title>
        <authorList>
            <person name="Rhind N."/>
            <person name="Chen Z."/>
            <person name="Yassour M."/>
            <person name="Thompson D.A."/>
            <person name="Haas B.J."/>
            <person name="Habib N."/>
            <person name="Wapinski I."/>
            <person name="Roy S."/>
            <person name="Lin M.F."/>
            <person name="Heiman D.I."/>
            <person name="Young S.K."/>
            <person name="Furuya K."/>
            <person name="Guo Y."/>
            <person name="Pidoux A."/>
            <person name="Chen H.M."/>
            <person name="Robbertse B."/>
            <person name="Goldberg J.M."/>
            <person name="Aoki K."/>
            <person name="Bayne E.H."/>
            <person name="Berlin A.M."/>
            <person name="Desjardins C.A."/>
            <person name="Dobbs E."/>
            <person name="Dukaj L."/>
            <person name="Fan L."/>
            <person name="FitzGerald M.G."/>
            <person name="French C."/>
            <person name="Gujja S."/>
            <person name="Hansen K."/>
            <person name="Keifenheim D."/>
            <person name="Levin J.Z."/>
            <person name="Mosher R.A."/>
            <person name="Mueller C.A."/>
            <person name="Pfiffner J."/>
            <person name="Priest M."/>
            <person name="Russ C."/>
            <person name="Smialowska A."/>
            <person name="Swoboda P."/>
            <person name="Sykes S.M."/>
            <person name="Vaughn M."/>
            <person name="Vengrova S."/>
            <person name="Yoder R."/>
            <person name="Zeng Q."/>
            <person name="Allshire R."/>
            <person name="Baulcombe D."/>
            <person name="Birren B.W."/>
            <person name="Brown W."/>
            <person name="Ekwall K."/>
            <person name="Kellis M."/>
            <person name="Leatherwood J."/>
            <person name="Levin H."/>
            <person name="Margalit H."/>
            <person name="Martienssen R."/>
            <person name="Nieduszynski C.A."/>
            <person name="Spatafora J.W."/>
            <person name="Friedman N."/>
            <person name="Dalgaard J.Z."/>
            <person name="Baumann P."/>
            <person name="Niki H."/>
            <person name="Regev A."/>
            <person name="Nusbaum C."/>
        </authorList>
    </citation>
    <scope>NUCLEOTIDE SEQUENCE [LARGE SCALE GENOMIC DNA]</scope>
    <source>
        <strain evidence="16">yFS275 / FY16936</strain>
    </source>
</reference>
<dbReference type="SUPFAM" id="SSF48225">
    <property type="entry name" value="Seven-hairpin glycosidases"/>
    <property type="match status" value="1"/>
</dbReference>
<comment type="catalytic activity">
    <reaction evidence="8">
        <text>N(4)-(alpha-D-Man-(1-&gt;2)-alpha-D-Man-(1-&gt;2)-alpha-D-Man-(1-&gt;3)-[alpha-D-Man-(1-&gt;3)-[alpha-D-Man-(1-&gt;2)-alpha-D-Man-(1-&gt;6)]-alpha-D-Man-(1-&gt;6)]-beta-D-Man-(1-&gt;4)-beta-D-GlcNAc-(1-&gt;4)-beta-D-GlcNAc)-L-asparaginyl-[protein] (N-glucan mannose isomer 8A1,2,3B1,3) + 3 H2O = N(4)-(alpha-D-Man-(1-&gt;3)-[alpha-D-Man-(1-&gt;3)-[alpha-D-Man-(1-&gt;6)]-alpha-D-Man-(1-&gt;6)]-beta-D-Man-(1-&gt;4)-beta-D-GlcNAc-(1-&gt;4)-beta-D-GlcNAc)-L-asparaginyl-[protein] (N-glucan mannose isomer 5A1,2) + 3 beta-D-mannose</text>
        <dbReference type="Rhea" id="RHEA:56028"/>
        <dbReference type="Rhea" id="RHEA-COMP:14358"/>
        <dbReference type="Rhea" id="RHEA-COMP:14367"/>
        <dbReference type="ChEBI" id="CHEBI:15377"/>
        <dbReference type="ChEBI" id="CHEBI:28563"/>
        <dbReference type="ChEBI" id="CHEBI:59087"/>
        <dbReference type="ChEBI" id="CHEBI:60628"/>
        <dbReference type="EC" id="3.2.1.113"/>
    </reaction>
</comment>
<keyword evidence="4 11" id="KW-0479">Metal-binding</keyword>
<dbReference type="EMBL" id="KE651167">
    <property type="protein sequence ID" value="EEB07907.2"/>
    <property type="molecule type" value="Genomic_DNA"/>
</dbReference>
<feature type="disulfide bond" evidence="12">
    <location>
        <begin position="359"/>
        <end position="402"/>
    </location>
</feature>
<feature type="binding site" evidence="11">
    <location>
        <position position="538"/>
    </location>
    <ligand>
        <name>Ca(2+)</name>
        <dbReference type="ChEBI" id="CHEBI:29108"/>
    </ligand>
</feature>
<dbReference type="InterPro" id="IPR001382">
    <property type="entry name" value="Glyco_hydro_47"/>
</dbReference>
<feature type="active site" description="Proton donor" evidence="10">
    <location>
        <position position="416"/>
    </location>
</feature>
<comment type="similarity">
    <text evidence="3 13">Belongs to the glycosyl hydrolase 47 family.</text>
</comment>
<dbReference type="STRING" id="402676.B6K350"/>
<evidence type="ECO:0000313" key="16">
    <source>
        <dbReference type="Proteomes" id="UP000001744"/>
    </source>
</evidence>
<evidence type="ECO:0000256" key="2">
    <source>
        <dbReference type="ARBA" id="ARBA00004922"/>
    </source>
</evidence>
<dbReference type="GO" id="GO:0016020">
    <property type="term" value="C:membrane"/>
    <property type="evidence" value="ECO:0000318"/>
    <property type="project" value="GO_Central"/>
</dbReference>
<comment type="cofactor">
    <cofactor evidence="1 11">
        <name>Ca(2+)</name>
        <dbReference type="ChEBI" id="CHEBI:29108"/>
    </cofactor>
</comment>
<dbReference type="Proteomes" id="UP000001744">
    <property type="component" value="Unassembled WGS sequence"/>
</dbReference>
<evidence type="ECO:0000256" key="11">
    <source>
        <dbReference type="PIRSR" id="PIRSR601382-2"/>
    </source>
</evidence>
<dbReference type="GO" id="GO:0005975">
    <property type="term" value="P:carbohydrate metabolic process"/>
    <property type="evidence" value="ECO:0007669"/>
    <property type="project" value="InterPro"/>
</dbReference>
<evidence type="ECO:0000313" key="15">
    <source>
        <dbReference type="JaponicusDB" id="SJAG_03032"/>
    </source>
</evidence>
<accession>B6K350</accession>
<dbReference type="PANTHER" id="PTHR11742:SF55">
    <property type="entry name" value="ENDOPLASMIC RETICULUM MANNOSYL-OLIGOSACCHARIDE 1,2-ALPHA-MANNOSIDASE"/>
    <property type="match status" value="1"/>
</dbReference>
<evidence type="ECO:0000256" key="7">
    <source>
        <dbReference type="ARBA" id="ARBA00023157"/>
    </source>
</evidence>
<keyword evidence="6 11" id="KW-0106">Calcium</keyword>
<evidence type="ECO:0000256" key="3">
    <source>
        <dbReference type="ARBA" id="ARBA00007658"/>
    </source>
</evidence>
<keyword evidence="13" id="KW-0326">Glycosidase</keyword>
<dbReference type="GO" id="GO:0036503">
    <property type="term" value="P:ERAD pathway"/>
    <property type="evidence" value="ECO:0000318"/>
    <property type="project" value="GO_Central"/>
</dbReference>
<name>B6K350_SCHJY</name>
<dbReference type="OrthoDB" id="8118055at2759"/>
<protein>
    <recommendedName>
        <fullName evidence="13">alpha-1,2-Mannosidase</fullName>
        <ecNumber evidence="13">3.2.1.-</ecNumber>
    </recommendedName>
</protein>
<feature type="active site" evidence="10">
    <location>
        <position position="448"/>
    </location>
</feature>
<evidence type="ECO:0000313" key="14">
    <source>
        <dbReference type="EMBL" id="EEB07907.2"/>
    </source>
</evidence>
<dbReference type="PRINTS" id="PR00747">
    <property type="entry name" value="GLYHDRLASE47"/>
</dbReference>
<feature type="active site" evidence="10">
    <location>
        <position position="292"/>
    </location>
</feature>
<dbReference type="InterPro" id="IPR050749">
    <property type="entry name" value="Glycosyl_Hydrolase_47"/>
</dbReference>